<dbReference type="GO" id="GO:0050567">
    <property type="term" value="F:glutaminyl-tRNA synthase (glutamine-hydrolyzing) activity"/>
    <property type="evidence" value="ECO:0007669"/>
    <property type="project" value="UniProtKB-UniRule"/>
</dbReference>
<dbReference type="PANTHER" id="PTHR11895">
    <property type="entry name" value="TRANSAMIDASE"/>
    <property type="match status" value="1"/>
</dbReference>
<sequence length="483" mass="52426">MSIDLKNLTIKSAHDALTRGDFSAHDLAEAYLAEIEKKNKKLNAYLEVFDDVLDQADEADKKIKAGKAELLTGIPFAIKDNILIKGRRAGSASKILEGYFATYDATAIKKLKDQGAVFLGRTNMDEFAMGGSTENSAYGVTKNPHDETRVPGGSSGGSAAALAANLCLAALGSDTGGSIRQPAAFCGLVGLKPTYGAVSRSGLMAMGSSLDQIGPFGKTVEDAEIIFEAIKGADPLDSTSRNFPKPKHNKEKLRVGLLKHYIDEIGARGISPEVMENYSKAKDGFYDYPDEFEVAELPFRGVSALAYSLATYYILMPAEVSSNLARFDGVKFGLLEEGNNLKEDYFLTRGRGFGREVRRRIILGTHVLSAGYYDAYYNKANTVRSLIQKTFAKIFEEVDVVLTPTTPTPAFKIGEKSSNPLEMYLADIFTVTANIAGIPAISVPSRPVSVEGKQLPIGMQFMANHGREDILFEIGKKFEKMVA</sequence>
<dbReference type="PANTHER" id="PTHR11895:SF151">
    <property type="entry name" value="GLUTAMYL-TRNA(GLN) AMIDOTRANSFERASE SUBUNIT A"/>
    <property type="match status" value="1"/>
</dbReference>
<dbReference type="EC" id="6.3.5.7" evidence="7"/>
<feature type="active site" description="Acyl-ester intermediate" evidence="7">
    <location>
        <position position="178"/>
    </location>
</feature>
<evidence type="ECO:0000313" key="9">
    <source>
        <dbReference type="EMBL" id="OHA26270.1"/>
    </source>
</evidence>
<dbReference type="Gene3D" id="3.90.1300.10">
    <property type="entry name" value="Amidase signature (AS) domain"/>
    <property type="match status" value="1"/>
</dbReference>
<evidence type="ECO:0000256" key="3">
    <source>
        <dbReference type="ARBA" id="ARBA00022741"/>
    </source>
</evidence>
<comment type="subunit">
    <text evidence="7">Heterotrimer of A, B and C subunits.</text>
</comment>
<protein>
    <recommendedName>
        <fullName evidence="7">Glutamyl-tRNA(Gln) amidotransferase subunit A</fullName>
        <shortName evidence="7">Glu-ADT subunit A</shortName>
        <ecNumber evidence="7">6.3.5.7</ecNumber>
    </recommendedName>
</protein>
<dbReference type="InterPro" id="IPR004412">
    <property type="entry name" value="GatA"/>
</dbReference>
<comment type="caution">
    <text evidence="9">The sequence shown here is derived from an EMBL/GenBank/DDBJ whole genome shotgun (WGS) entry which is preliminary data.</text>
</comment>
<reference evidence="9 10" key="1">
    <citation type="journal article" date="2016" name="Nat. Commun.">
        <title>Thousands of microbial genomes shed light on interconnected biogeochemical processes in an aquifer system.</title>
        <authorList>
            <person name="Anantharaman K."/>
            <person name="Brown C.T."/>
            <person name="Hug L.A."/>
            <person name="Sharon I."/>
            <person name="Castelle C.J."/>
            <person name="Probst A.J."/>
            <person name="Thomas B.C."/>
            <person name="Singh A."/>
            <person name="Wilkins M.J."/>
            <person name="Karaoz U."/>
            <person name="Brodie E.L."/>
            <person name="Williams K.H."/>
            <person name="Hubbard S.S."/>
            <person name="Banfield J.F."/>
        </authorList>
    </citation>
    <scope>NUCLEOTIDE SEQUENCE [LARGE SCALE GENOMIC DNA]</scope>
</reference>
<gene>
    <name evidence="7" type="primary">gatA</name>
    <name evidence="9" type="ORF">A3D56_02330</name>
</gene>
<dbReference type="InterPro" id="IPR036928">
    <property type="entry name" value="AS_sf"/>
</dbReference>
<proteinExistence type="inferred from homology"/>
<evidence type="ECO:0000313" key="10">
    <source>
        <dbReference type="Proteomes" id="UP000177943"/>
    </source>
</evidence>
<comment type="catalytic activity">
    <reaction evidence="6 7">
        <text>L-glutamyl-tRNA(Gln) + L-glutamine + ATP + H2O = L-glutaminyl-tRNA(Gln) + L-glutamate + ADP + phosphate + H(+)</text>
        <dbReference type="Rhea" id="RHEA:17521"/>
        <dbReference type="Rhea" id="RHEA-COMP:9681"/>
        <dbReference type="Rhea" id="RHEA-COMP:9684"/>
        <dbReference type="ChEBI" id="CHEBI:15377"/>
        <dbReference type="ChEBI" id="CHEBI:15378"/>
        <dbReference type="ChEBI" id="CHEBI:29985"/>
        <dbReference type="ChEBI" id="CHEBI:30616"/>
        <dbReference type="ChEBI" id="CHEBI:43474"/>
        <dbReference type="ChEBI" id="CHEBI:58359"/>
        <dbReference type="ChEBI" id="CHEBI:78520"/>
        <dbReference type="ChEBI" id="CHEBI:78521"/>
        <dbReference type="ChEBI" id="CHEBI:456216"/>
        <dbReference type="EC" id="6.3.5.7"/>
    </reaction>
</comment>
<dbReference type="InterPro" id="IPR023631">
    <property type="entry name" value="Amidase_dom"/>
</dbReference>
<evidence type="ECO:0000256" key="2">
    <source>
        <dbReference type="ARBA" id="ARBA00022598"/>
    </source>
</evidence>
<dbReference type="InterPro" id="IPR020556">
    <property type="entry name" value="Amidase_CS"/>
</dbReference>
<evidence type="ECO:0000256" key="7">
    <source>
        <dbReference type="HAMAP-Rule" id="MF_00120"/>
    </source>
</evidence>
<dbReference type="AlphaFoldDB" id="A0A1G2MQU9"/>
<keyword evidence="4 7" id="KW-0067">ATP-binding</keyword>
<evidence type="ECO:0000259" key="8">
    <source>
        <dbReference type="Pfam" id="PF01425"/>
    </source>
</evidence>
<comment type="similarity">
    <text evidence="1 7">Belongs to the amidase family. GatA subfamily.</text>
</comment>
<evidence type="ECO:0000256" key="4">
    <source>
        <dbReference type="ARBA" id="ARBA00022840"/>
    </source>
</evidence>
<keyword evidence="3 7" id="KW-0547">Nucleotide-binding</keyword>
<dbReference type="GO" id="GO:0006412">
    <property type="term" value="P:translation"/>
    <property type="evidence" value="ECO:0007669"/>
    <property type="project" value="UniProtKB-UniRule"/>
</dbReference>
<evidence type="ECO:0000256" key="5">
    <source>
        <dbReference type="ARBA" id="ARBA00022917"/>
    </source>
</evidence>
<feature type="domain" description="Amidase" evidence="8">
    <location>
        <begin position="27"/>
        <end position="470"/>
    </location>
</feature>
<dbReference type="HAMAP" id="MF_00120">
    <property type="entry name" value="GatA"/>
    <property type="match status" value="1"/>
</dbReference>
<dbReference type="Proteomes" id="UP000177943">
    <property type="component" value="Unassembled WGS sequence"/>
</dbReference>
<dbReference type="GO" id="GO:0005524">
    <property type="term" value="F:ATP binding"/>
    <property type="evidence" value="ECO:0007669"/>
    <property type="project" value="UniProtKB-KW"/>
</dbReference>
<dbReference type="Pfam" id="PF01425">
    <property type="entry name" value="Amidase"/>
    <property type="match status" value="1"/>
</dbReference>
<dbReference type="EMBL" id="MHRP01000034">
    <property type="protein sequence ID" value="OHA26270.1"/>
    <property type="molecule type" value="Genomic_DNA"/>
</dbReference>
<accession>A0A1G2MQU9</accession>
<dbReference type="InterPro" id="IPR000120">
    <property type="entry name" value="Amidase"/>
</dbReference>
<comment type="function">
    <text evidence="7">Allows the formation of correctly charged Gln-tRNA(Gln) through the transamidation of misacylated Glu-tRNA(Gln) in organisms which lack glutaminyl-tRNA synthetase. The reaction takes place in the presence of glutamine and ATP through an activated gamma-phospho-Glu-tRNA(Gln).</text>
</comment>
<dbReference type="GO" id="GO:0030956">
    <property type="term" value="C:glutamyl-tRNA(Gln) amidotransferase complex"/>
    <property type="evidence" value="ECO:0007669"/>
    <property type="project" value="InterPro"/>
</dbReference>
<evidence type="ECO:0000256" key="1">
    <source>
        <dbReference type="ARBA" id="ARBA00008069"/>
    </source>
</evidence>
<dbReference type="SUPFAM" id="SSF75304">
    <property type="entry name" value="Amidase signature (AS) enzymes"/>
    <property type="match status" value="1"/>
</dbReference>
<name>A0A1G2MQU9_9BACT</name>
<dbReference type="NCBIfam" id="TIGR00132">
    <property type="entry name" value="gatA"/>
    <property type="match status" value="1"/>
</dbReference>
<keyword evidence="5 7" id="KW-0648">Protein biosynthesis</keyword>
<dbReference type="PROSITE" id="PS00571">
    <property type="entry name" value="AMIDASES"/>
    <property type="match status" value="1"/>
</dbReference>
<organism evidence="9 10">
    <name type="scientific">Candidatus Taylorbacteria bacterium RIFCSPHIGHO2_02_FULL_45_35</name>
    <dbReference type="NCBI Taxonomy" id="1802311"/>
    <lineage>
        <taxon>Bacteria</taxon>
        <taxon>Candidatus Tayloriibacteriota</taxon>
    </lineage>
</organism>
<feature type="active site" description="Charge relay system" evidence="7">
    <location>
        <position position="79"/>
    </location>
</feature>
<evidence type="ECO:0000256" key="6">
    <source>
        <dbReference type="ARBA" id="ARBA00047407"/>
    </source>
</evidence>
<keyword evidence="2 7" id="KW-0436">Ligase</keyword>
<feature type="active site" description="Charge relay system" evidence="7">
    <location>
        <position position="154"/>
    </location>
</feature>